<feature type="domain" description="Chemokine interleukin-8-like" evidence="9">
    <location>
        <begin position="57"/>
        <end position="114"/>
    </location>
</feature>
<dbReference type="GO" id="GO:0048020">
    <property type="term" value="F:CCR chemokine receptor binding"/>
    <property type="evidence" value="ECO:0007669"/>
    <property type="project" value="TreeGrafter"/>
</dbReference>
<dbReference type="AlphaFoldDB" id="A0A663DU75"/>
<keyword evidence="4" id="KW-0202">Cytokine</keyword>
<proteinExistence type="inferred from homology"/>
<evidence type="ECO:0000256" key="2">
    <source>
        <dbReference type="ARBA" id="ARBA00006894"/>
    </source>
</evidence>
<keyword evidence="8" id="KW-1133">Transmembrane helix</keyword>
<evidence type="ECO:0000256" key="3">
    <source>
        <dbReference type="ARBA" id="ARBA00022500"/>
    </source>
</evidence>
<evidence type="ECO:0000259" key="9">
    <source>
        <dbReference type="SMART" id="SM00199"/>
    </source>
</evidence>
<evidence type="ECO:0000256" key="1">
    <source>
        <dbReference type="ARBA" id="ARBA00004613"/>
    </source>
</evidence>
<dbReference type="PANTHER" id="PTHR12015:SF101">
    <property type="entry name" value="CYTOKINE SCM-1 BETA-RELATED"/>
    <property type="match status" value="1"/>
</dbReference>
<dbReference type="InterPro" id="IPR036048">
    <property type="entry name" value="Interleukin_8-like_sf"/>
</dbReference>
<sequence length="123" mass="13828">MTIYKLCERGLTTATFFSALTKKPPAMKLHVAAILIIFWLGVFSAHTAKGSIGSQPMRKISCVNLSTEQLNIRKLVSYEKQQVPVEAIMFITTKGIKICVSPKQKWVQTAMKKIDQKRTTKGR</sequence>
<keyword evidence="3" id="KW-0145">Chemotaxis</keyword>
<dbReference type="GO" id="GO:0008009">
    <property type="term" value="F:chemokine activity"/>
    <property type="evidence" value="ECO:0007669"/>
    <property type="project" value="InterPro"/>
</dbReference>
<dbReference type="Pfam" id="PF00048">
    <property type="entry name" value="IL8"/>
    <property type="match status" value="1"/>
</dbReference>
<comment type="subcellular location">
    <subcellularLocation>
        <location evidence="1">Secreted</location>
    </subcellularLocation>
</comment>
<protein>
    <submittedName>
        <fullName evidence="10">Lymphotactin-like</fullName>
    </submittedName>
</protein>
<dbReference type="PANTHER" id="PTHR12015">
    <property type="entry name" value="SMALL INDUCIBLE CYTOKINE A"/>
    <property type="match status" value="1"/>
</dbReference>
<keyword evidence="11" id="KW-1185">Reference proteome</keyword>
<reference evidence="10" key="1">
    <citation type="submission" date="2025-08" db="UniProtKB">
        <authorList>
            <consortium name="Ensembl"/>
        </authorList>
    </citation>
    <scope>IDENTIFICATION</scope>
</reference>
<evidence type="ECO:0000256" key="7">
    <source>
        <dbReference type="ARBA" id="ARBA00023157"/>
    </source>
</evidence>
<feature type="transmembrane region" description="Helical" evidence="8">
    <location>
        <begin position="29"/>
        <end position="48"/>
    </location>
</feature>
<keyword evidence="7" id="KW-1015">Disulfide bond</keyword>
<evidence type="ECO:0000256" key="8">
    <source>
        <dbReference type="SAM" id="Phobius"/>
    </source>
</evidence>
<gene>
    <name evidence="10" type="primary">LOC115343793</name>
</gene>
<evidence type="ECO:0000313" key="11">
    <source>
        <dbReference type="Proteomes" id="UP000472275"/>
    </source>
</evidence>
<dbReference type="PRINTS" id="PR01731">
    <property type="entry name" value="LYMPHOTACTIN"/>
</dbReference>
<dbReference type="RefSeq" id="XP_029876121.1">
    <property type="nucleotide sequence ID" value="XM_030020261.2"/>
</dbReference>
<dbReference type="Ensembl" id="ENSACCT00020003566.1">
    <property type="protein sequence ID" value="ENSACCP00020003437.1"/>
    <property type="gene ID" value="ENSACCG00020002358.1"/>
</dbReference>
<dbReference type="GO" id="GO:0030335">
    <property type="term" value="P:positive regulation of cell migration"/>
    <property type="evidence" value="ECO:0007669"/>
    <property type="project" value="TreeGrafter"/>
</dbReference>
<dbReference type="GO" id="GO:0006954">
    <property type="term" value="P:inflammatory response"/>
    <property type="evidence" value="ECO:0007669"/>
    <property type="project" value="TreeGrafter"/>
</dbReference>
<comment type="similarity">
    <text evidence="2">Belongs to the intercrine gamma family.</text>
</comment>
<dbReference type="GO" id="GO:0061844">
    <property type="term" value="P:antimicrobial humoral immune response mediated by antimicrobial peptide"/>
    <property type="evidence" value="ECO:0007669"/>
    <property type="project" value="TreeGrafter"/>
</dbReference>
<dbReference type="KEGG" id="achc:115343793"/>
<dbReference type="SUPFAM" id="SSF54117">
    <property type="entry name" value="Interleukin 8-like chemokines"/>
    <property type="match status" value="1"/>
</dbReference>
<evidence type="ECO:0000256" key="5">
    <source>
        <dbReference type="ARBA" id="ARBA00022525"/>
    </source>
</evidence>
<dbReference type="InParanoid" id="A0A663DU75"/>
<accession>A0A663DU75</accession>
<dbReference type="Proteomes" id="UP000472275">
    <property type="component" value="Chromosome 7"/>
</dbReference>
<keyword evidence="6" id="KW-0732">Signal</keyword>
<dbReference type="InterPro" id="IPR008105">
    <property type="entry name" value="Chemokine_XCL1/XCL2"/>
</dbReference>
<dbReference type="GO" id="GO:0070098">
    <property type="term" value="P:chemokine-mediated signaling pathway"/>
    <property type="evidence" value="ECO:0007669"/>
    <property type="project" value="TreeGrafter"/>
</dbReference>
<dbReference type="GeneID" id="115343793"/>
<evidence type="ECO:0000256" key="6">
    <source>
        <dbReference type="ARBA" id="ARBA00022729"/>
    </source>
</evidence>
<dbReference type="Gene3D" id="2.40.50.40">
    <property type="match status" value="1"/>
</dbReference>
<dbReference type="OrthoDB" id="9906867at2759"/>
<keyword evidence="8" id="KW-0812">Transmembrane</keyword>
<reference evidence="10" key="2">
    <citation type="submission" date="2025-09" db="UniProtKB">
        <authorList>
            <consortium name="Ensembl"/>
        </authorList>
    </citation>
    <scope>IDENTIFICATION</scope>
</reference>
<dbReference type="SMART" id="SM00199">
    <property type="entry name" value="SCY"/>
    <property type="match status" value="1"/>
</dbReference>
<keyword evidence="8" id="KW-0472">Membrane</keyword>
<evidence type="ECO:0000313" key="10">
    <source>
        <dbReference type="Ensembl" id="ENSACCP00020003437.1"/>
    </source>
</evidence>
<name>A0A663DU75_AQUCH</name>
<organism evidence="10 11">
    <name type="scientific">Aquila chrysaetos chrysaetos</name>
    <dbReference type="NCBI Taxonomy" id="223781"/>
    <lineage>
        <taxon>Eukaryota</taxon>
        <taxon>Metazoa</taxon>
        <taxon>Chordata</taxon>
        <taxon>Craniata</taxon>
        <taxon>Vertebrata</taxon>
        <taxon>Euteleostomi</taxon>
        <taxon>Archelosauria</taxon>
        <taxon>Archosauria</taxon>
        <taxon>Dinosauria</taxon>
        <taxon>Saurischia</taxon>
        <taxon>Theropoda</taxon>
        <taxon>Coelurosauria</taxon>
        <taxon>Aves</taxon>
        <taxon>Neognathae</taxon>
        <taxon>Neoaves</taxon>
        <taxon>Telluraves</taxon>
        <taxon>Accipitrimorphae</taxon>
        <taxon>Accipitriformes</taxon>
        <taxon>Accipitridae</taxon>
        <taxon>Accipitrinae</taxon>
        <taxon>Aquila</taxon>
    </lineage>
</organism>
<dbReference type="GO" id="GO:0005615">
    <property type="term" value="C:extracellular space"/>
    <property type="evidence" value="ECO:0007669"/>
    <property type="project" value="UniProtKB-KW"/>
</dbReference>
<evidence type="ECO:0000256" key="4">
    <source>
        <dbReference type="ARBA" id="ARBA00022514"/>
    </source>
</evidence>
<dbReference type="InterPro" id="IPR001811">
    <property type="entry name" value="Chemokine_IL8-like_dom"/>
</dbReference>
<keyword evidence="5" id="KW-0964">Secreted</keyword>
<dbReference type="GeneTree" id="ENSGT01010000222585"/>
<dbReference type="InterPro" id="IPR039809">
    <property type="entry name" value="Chemokine_b/g/d"/>
</dbReference>